<reference evidence="12 13" key="1">
    <citation type="submission" date="2018-10" db="EMBL/GenBank/DDBJ databases">
        <title>Genomic Encyclopedia of Archaeal and Bacterial Type Strains, Phase II (KMG-II): from individual species to whole genera.</title>
        <authorList>
            <person name="Goeker M."/>
        </authorList>
    </citation>
    <scope>NUCLEOTIDE SEQUENCE [LARGE SCALE GENOMIC DNA]</scope>
    <source>
        <strain evidence="12 13">DSM 16510</strain>
    </source>
</reference>
<evidence type="ECO:0000256" key="1">
    <source>
        <dbReference type="ARBA" id="ARBA00004571"/>
    </source>
</evidence>
<keyword evidence="5 9" id="KW-0798">TonB box</keyword>
<keyword evidence="7 8" id="KW-0998">Cell outer membrane</keyword>
<organism evidence="12 13">
    <name type="scientific">Hydrogenivirga caldilitoris</name>
    <dbReference type="NCBI Taxonomy" id="246264"/>
    <lineage>
        <taxon>Bacteria</taxon>
        <taxon>Pseudomonadati</taxon>
        <taxon>Aquificota</taxon>
        <taxon>Aquificia</taxon>
        <taxon>Aquificales</taxon>
        <taxon>Aquificaceae</taxon>
        <taxon>Hydrogenivirga</taxon>
    </lineage>
</organism>
<dbReference type="Gene3D" id="2.40.170.20">
    <property type="entry name" value="TonB-dependent receptor, beta-barrel domain"/>
    <property type="match status" value="1"/>
</dbReference>
<dbReference type="InterPro" id="IPR036942">
    <property type="entry name" value="Beta-barrel_TonB_sf"/>
</dbReference>
<dbReference type="Pfam" id="PF00593">
    <property type="entry name" value="TonB_dep_Rec_b-barrel"/>
    <property type="match status" value="1"/>
</dbReference>
<dbReference type="Pfam" id="PF07715">
    <property type="entry name" value="Plug"/>
    <property type="match status" value="1"/>
</dbReference>
<keyword evidence="13" id="KW-1185">Reference proteome</keyword>
<evidence type="ECO:0000256" key="4">
    <source>
        <dbReference type="ARBA" id="ARBA00022692"/>
    </source>
</evidence>
<comment type="similarity">
    <text evidence="8 9">Belongs to the TonB-dependent receptor family.</text>
</comment>
<evidence type="ECO:0000256" key="8">
    <source>
        <dbReference type="PROSITE-ProRule" id="PRU01360"/>
    </source>
</evidence>
<evidence type="ECO:0000256" key="5">
    <source>
        <dbReference type="ARBA" id="ARBA00023077"/>
    </source>
</evidence>
<dbReference type="RefSeq" id="WP_121009307.1">
    <property type="nucleotide sequence ID" value="NZ_RCCJ01000001.1"/>
</dbReference>
<dbReference type="GO" id="GO:0044718">
    <property type="term" value="P:siderophore transmembrane transport"/>
    <property type="evidence" value="ECO:0007669"/>
    <property type="project" value="TreeGrafter"/>
</dbReference>
<evidence type="ECO:0000256" key="9">
    <source>
        <dbReference type="RuleBase" id="RU003357"/>
    </source>
</evidence>
<evidence type="ECO:0000256" key="6">
    <source>
        <dbReference type="ARBA" id="ARBA00023136"/>
    </source>
</evidence>
<protein>
    <submittedName>
        <fullName evidence="12">Iron complex outermembrane receptor protein</fullName>
    </submittedName>
</protein>
<dbReference type="SUPFAM" id="SSF56935">
    <property type="entry name" value="Porins"/>
    <property type="match status" value="1"/>
</dbReference>
<dbReference type="PROSITE" id="PS52016">
    <property type="entry name" value="TONB_DEPENDENT_REC_3"/>
    <property type="match status" value="1"/>
</dbReference>
<dbReference type="InterPro" id="IPR037066">
    <property type="entry name" value="Plug_dom_sf"/>
</dbReference>
<dbReference type="InterPro" id="IPR000531">
    <property type="entry name" value="Beta-barrel_TonB"/>
</dbReference>
<evidence type="ECO:0000259" key="10">
    <source>
        <dbReference type="Pfam" id="PF00593"/>
    </source>
</evidence>
<comment type="caution">
    <text evidence="12">The sequence shown here is derived from an EMBL/GenBank/DDBJ whole genome shotgun (WGS) entry which is preliminary data.</text>
</comment>
<evidence type="ECO:0000313" key="12">
    <source>
        <dbReference type="EMBL" id="RLJ70151.1"/>
    </source>
</evidence>
<dbReference type="GO" id="GO:0015344">
    <property type="term" value="F:siderophore uptake transmembrane transporter activity"/>
    <property type="evidence" value="ECO:0007669"/>
    <property type="project" value="TreeGrafter"/>
</dbReference>
<accession>A0A497XPF5</accession>
<dbReference type="EMBL" id="RCCJ01000001">
    <property type="protein sequence ID" value="RLJ70151.1"/>
    <property type="molecule type" value="Genomic_DNA"/>
</dbReference>
<dbReference type="InterPro" id="IPR012910">
    <property type="entry name" value="Plug_dom"/>
</dbReference>
<name>A0A497XPF5_9AQUI</name>
<evidence type="ECO:0000313" key="13">
    <source>
        <dbReference type="Proteomes" id="UP000267841"/>
    </source>
</evidence>
<dbReference type="PANTHER" id="PTHR30069">
    <property type="entry name" value="TONB-DEPENDENT OUTER MEMBRANE RECEPTOR"/>
    <property type="match status" value="1"/>
</dbReference>
<keyword evidence="4 8" id="KW-0812">Transmembrane</keyword>
<dbReference type="Gene3D" id="2.170.130.10">
    <property type="entry name" value="TonB-dependent receptor, plug domain"/>
    <property type="match status" value="1"/>
</dbReference>
<comment type="subcellular location">
    <subcellularLocation>
        <location evidence="1 8">Cell outer membrane</location>
        <topology evidence="1 8">Multi-pass membrane protein</topology>
    </subcellularLocation>
</comment>
<keyword evidence="6 8" id="KW-0472">Membrane</keyword>
<gene>
    <name evidence="12" type="ORF">BCF55_0415</name>
</gene>
<proteinExistence type="inferred from homology"/>
<dbReference type="PANTHER" id="PTHR30069:SF49">
    <property type="entry name" value="OUTER MEMBRANE PROTEIN C"/>
    <property type="match status" value="1"/>
</dbReference>
<evidence type="ECO:0000256" key="2">
    <source>
        <dbReference type="ARBA" id="ARBA00022448"/>
    </source>
</evidence>
<sequence>MRRTLVLLVAPLSVSFSQELFLEKVEVKAKSEVFTEMEVRESFAKDPGEALSESEGVWKLRKGGIANDVVIRGFSGRNLNVLFDGARIYNACPNRMDPPLFHVDFAEVKSIEVIKGAFDVRNYGSLGGTINIKTLEPKRGFHGKFNIGVGSFSYFNPSLNLSYATDKVYGLAGYSYRYSKPYKTGEGKRFTEYPTGMNAYKDSEKDSTAFSINTAWAKLGFKPAKDSAVELSYTAQRARDVLYPYLMMDSPKDDSDRLNLRLKWASLKVTAYYSYVDHLMNNEKRVNTMFMETSAKSMTYGTKVEYELNNLAVGLEAFLWNWKSVTEMRGMMTSIQSTIPDVDTTDLGIFGEYRKKVNDKTKLVAGLRLDTTETKADKGKANTSLYYAYHNTRDTSERDTYPSGNLQLTYSLGKETELFAGIGYSVRVPDAQERYFALDRMGSQSDWVGNPNLKPSKNTEIDLGVKVKNPKLNLTATLFYSFVKDYITVYNQDKVNPVTLIGTGTQARSYANVDAQLYGGEAKATFAVTETLFLKGGVSYVKGKKDTDPAKNITDEDIAEIPPLKGRLALRYDTGVYFGEVETVAQATQNKVDSDLNETKTSGWAIVNLKTGGEYKNYRITAGVQNLFDKFYYEHLSYLRDPFSSGVKIPGPGRSFYLNLSYVF</sequence>
<feature type="domain" description="TonB-dependent receptor-like beta-barrel" evidence="10">
    <location>
        <begin position="245"/>
        <end position="627"/>
    </location>
</feature>
<dbReference type="CDD" id="cd01347">
    <property type="entry name" value="ligand_gated_channel"/>
    <property type="match status" value="1"/>
</dbReference>
<evidence type="ECO:0000256" key="3">
    <source>
        <dbReference type="ARBA" id="ARBA00022452"/>
    </source>
</evidence>
<keyword evidence="12" id="KW-0675">Receptor</keyword>
<keyword evidence="2 8" id="KW-0813">Transport</keyword>
<dbReference type="OrthoDB" id="9759247at2"/>
<dbReference type="AlphaFoldDB" id="A0A497XPF5"/>
<dbReference type="GO" id="GO:0009279">
    <property type="term" value="C:cell outer membrane"/>
    <property type="evidence" value="ECO:0007669"/>
    <property type="project" value="UniProtKB-SubCell"/>
</dbReference>
<evidence type="ECO:0000256" key="7">
    <source>
        <dbReference type="ARBA" id="ARBA00023237"/>
    </source>
</evidence>
<keyword evidence="3 8" id="KW-1134">Transmembrane beta strand</keyword>
<dbReference type="Proteomes" id="UP000267841">
    <property type="component" value="Unassembled WGS sequence"/>
</dbReference>
<evidence type="ECO:0000259" key="11">
    <source>
        <dbReference type="Pfam" id="PF07715"/>
    </source>
</evidence>
<feature type="domain" description="TonB-dependent receptor plug" evidence="11">
    <location>
        <begin position="25"/>
        <end position="127"/>
    </location>
</feature>
<dbReference type="InterPro" id="IPR039426">
    <property type="entry name" value="TonB-dep_rcpt-like"/>
</dbReference>